<keyword evidence="4 7" id="KW-0812">Transmembrane</keyword>
<evidence type="ECO:0000256" key="1">
    <source>
        <dbReference type="ARBA" id="ARBA00001947"/>
    </source>
</evidence>
<proteinExistence type="inferred from homology"/>
<comment type="subcellular location">
    <subcellularLocation>
        <location evidence="2">Membrane</location>
        <topology evidence="2">Multi-pass membrane protein</topology>
    </subcellularLocation>
</comment>
<comment type="cofactor">
    <cofactor evidence="1">
        <name>Zn(2+)</name>
        <dbReference type="ChEBI" id="CHEBI:29105"/>
    </cofactor>
</comment>
<evidence type="ECO:0000256" key="5">
    <source>
        <dbReference type="ARBA" id="ARBA00022989"/>
    </source>
</evidence>
<comment type="similarity">
    <text evidence="3">Belongs to the peptidase M50B family.</text>
</comment>
<keyword evidence="6 7" id="KW-0472">Membrane</keyword>
<feature type="transmembrane region" description="Helical" evidence="7">
    <location>
        <begin position="84"/>
        <end position="105"/>
    </location>
</feature>
<sequence>MVMIKIVVFLIFFIAPISTLIHELGHAVAARLLRADFVSLFIGKGKRLVTFNIFQIQFVVNSFFILGGHTMSYKSPPYNMYESVYVTLFGPLLNGIVAFILSIFYSIQANIYIEIAIWFNLWLFFVNLIPIRLNERQTDGYIVYKMLKKY</sequence>
<feature type="transmembrane region" description="Helical" evidence="7">
    <location>
        <begin position="53"/>
        <end position="72"/>
    </location>
</feature>
<evidence type="ECO:0000256" key="7">
    <source>
        <dbReference type="SAM" id="Phobius"/>
    </source>
</evidence>
<reference evidence="9 10" key="1">
    <citation type="journal article" date="2016" name="Int. J. Syst. Evol. Microbiol.">
        <title>Oceanobacillus halophilus sp. nov., a novel moderately halophilic bacterium from a hypersaline lake.</title>
        <authorList>
            <person name="Amoozegar M.A."/>
            <person name="Bagheri M."/>
            <person name="Makhdoumi A."/>
            <person name="Nikou M.M."/>
            <person name="Fazeli S.A.S."/>
            <person name="Schumann P."/>
            <person name="Sproer C."/>
            <person name="Sanchez-Porro C."/>
            <person name="Ventosa A."/>
        </authorList>
    </citation>
    <scope>NUCLEOTIDE SEQUENCE [LARGE SCALE GENOMIC DNA]</scope>
    <source>
        <strain evidence="9 10">DSM 23996</strain>
    </source>
</reference>
<evidence type="ECO:0000256" key="3">
    <source>
        <dbReference type="ARBA" id="ARBA00007931"/>
    </source>
</evidence>
<gene>
    <name evidence="9" type="ORF">D8M06_02580</name>
</gene>
<keyword evidence="5 7" id="KW-1133">Transmembrane helix</keyword>
<dbReference type="GO" id="GO:0016020">
    <property type="term" value="C:membrane"/>
    <property type="evidence" value="ECO:0007669"/>
    <property type="project" value="UniProtKB-SubCell"/>
</dbReference>
<evidence type="ECO:0000256" key="4">
    <source>
        <dbReference type="ARBA" id="ARBA00022692"/>
    </source>
</evidence>
<keyword evidence="10" id="KW-1185">Reference proteome</keyword>
<protein>
    <recommendedName>
        <fullName evidence="8">Peptidase M50 domain-containing protein</fullName>
    </recommendedName>
</protein>
<dbReference type="Pfam" id="PF02163">
    <property type="entry name" value="Peptidase_M50"/>
    <property type="match status" value="1"/>
</dbReference>
<dbReference type="EMBL" id="RBZP01000001">
    <property type="protein sequence ID" value="RKQ37709.1"/>
    <property type="molecule type" value="Genomic_DNA"/>
</dbReference>
<dbReference type="Proteomes" id="UP000269301">
    <property type="component" value="Unassembled WGS sequence"/>
</dbReference>
<dbReference type="RefSeq" id="WP_121202785.1">
    <property type="nucleotide sequence ID" value="NZ_RBZP01000001.1"/>
</dbReference>
<feature type="domain" description="Peptidase M50" evidence="8">
    <location>
        <begin position="17"/>
        <end position="105"/>
    </location>
</feature>
<feature type="transmembrane region" description="Helical" evidence="7">
    <location>
        <begin position="111"/>
        <end position="129"/>
    </location>
</feature>
<dbReference type="AlphaFoldDB" id="A0A495ACK7"/>
<evidence type="ECO:0000259" key="8">
    <source>
        <dbReference type="Pfam" id="PF02163"/>
    </source>
</evidence>
<evidence type="ECO:0000313" key="10">
    <source>
        <dbReference type="Proteomes" id="UP000269301"/>
    </source>
</evidence>
<evidence type="ECO:0000256" key="6">
    <source>
        <dbReference type="ARBA" id="ARBA00023136"/>
    </source>
</evidence>
<accession>A0A495ACK7</accession>
<evidence type="ECO:0000313" key="9">
    <source>
        <dbReference type="EMBL" id="RKQ37709.1"/>
    </source>
</evidence>
<name>A0A495ACK7_9BACI</name>
<organism evidence="9 10">
    <name type="scientific">Oceanobacillus halophilus</name>
    <dbReference type="NCBI Taxonomy" id="930130"/>
    <lineage>
        <taxon>Bacteria</taxon>
        <taxon>Bacillati</taxon>
        <taxon>Bacillota</taxon>
        <taxon>Bacilli</taxon>
        <taxon>Bacillales</taxon>
        <taxon>Bacillaceae</taxon>
        <taxon>Oceanobacillus</taxon>
    </lineage>
</organism>
<evidence type="ECO:0000256" key="2">
    <source>
        <dbReference type="ARBA" id="ARBA00004141"/>
    </source>
</evidence>
<dbReference type="InterPro" id="IPR008915">
    <property type="entry name" value="Peptidase_M50"/>
</dbReference>
<comment type="caution">
    <text evidence="9">The sequence shown here is derived from an EMBL/GenBank/DDBJ whole genome shotgun (WGS) entry which is preliminary data.</text>
</comment>
<dbReference type="GO" id="GO:0006508">
    <property type="term" value="P:proteolysis"/>
    <property type="evidence" value="ECO:0007669"/>
    <property type="project" value="InterPro"/>
</dbReference>